<dbReference type="Proteomes" id="UP000010411">
    <property type="component" value="Unassembled WGS sequence"/>
</dbReference>
<protein>
    <submittedName>
        <fullName evidence="2">Uncharacterized protein</fullName>
    </submittedName>
</protein>
<comment type="caution">
    <text evidence="2">The sequence shown here is derived from an EMBL/GenBank/DDBJ whole genome shotgun (WGS) entry which is preliminary data.</text>
</comment>
<gene>
    <name evidence="2" type="ORF">STRIP9103_03867</name>
</gene>
<name>L1L701_9ACTN</name>
<reference evidence="2 3" key="1">
    <citation type="submission" date="2012-11" db="EMBL/GenBank/DDBJ databases">
        <authorList>
            <person name="Huguet-Tapia J.C."/>
            <person name="Durkin A.S."/>
            <person name="Pettis G.S."/>
            <person name="Badger J.H."/>
        </authorList>
    </citation>
    <scope>NUCLEOTIDE SEQUENCE [LARGE SCALE GENOMIC DNA]</scope>
    <source>
        <strain evidence="2 3">91-03</strain>
    </source>
</reference>
<dbReference type="AlphaFoldDB" id="L1L701"/>
<evidence type="ECO:0000313" key="2">
    <source>
        <dbReference type="EMBL" id="EKX68801.1"/>
    </source>
</evidence>
<sequence length="41" mass="4398">MRVRQLPGEGSVGLDDNAMAGFADRSDDLTPTHPTAKGREQ</sequence>
<dbReference type="EMBL" id="AEJC01000056">
    <property type="protein sequence ID" value="EKX68801.1"/>
    <property type="molecule type" value="Genomic_DNA"/>
</dbReference>
<keyword evidence="3" id="KW-1185">Reference proteome</keyword>
<accession>L1L701</accession>
<organism evidence="2 3">
    <name type="scientific">Streptomyces ipomoeae 91-03</name>
    <dbReference type="NCBI Taxonomy" id="698759"/>
    <lineage>
        <taxon>Bacteria</taxon>
        <taxon>Bacillati</taxon>
        <taxon>Actinomycetota</taxon>
        <taxon>Actinomycetes</taxon>
        <taxon>Kitasatosporales</taxon>
        <taxon>Streptomycetaceae</taxon>
        <taxon>Streptomyces</taxon>
    </lineage>
</organism>
<dbReference type="PATRIC" id="fig|698759.3.peg.590"/>
<evidence type="ECO:0000313" key="3">
    <source>
        <dbReference type="Proteomes" id="UP000010411"/>
    </source>
</evidence>
<proteinExistence type="predicted"/>
<evidence type="ECO:0000256" key="1">
    <source>
        <dbReference type="SAM" id="MobiDB-lite"/>
    </source>
</evidence>
<feature type="region of interest" description="Disordered" evidence="1">
    <location>
        <begin position="1"/>
        <end position="41"/>
    </location>
</feature>